<evidence type="ECO:0000256" key="7">
    <source>
        <dbReference type="ARBA" id="ARBA00041344"/>
    </source>
</evidence>
<dbReference type="PANTHER" id="PTHR13002:SF1">
    <property type="entry name" value="COMPLEX I ASSEMBLY FACTOR TIMMDC1, MITOCHONDRIAL"/>
    <property type="match status" value="1"/>
</dbReference>
<feature type="transmembrane region" description="Helical" evidence="9">
    <location>
        <begin position="175"/>
        <end position="197"/>
    </location>
</feature>
<evidence type="ECO:0000313" key="11">
    <source>
        <dbReference type="Proteomes" id="UP001201812"/>
    </source>
</evidence>
<feature type="compositionally biased region" description="Basic and acidic residues" evidence="8">
    <location>
        <begin position="51"/>
        <end position="62"/>
    </location>
</feature>
<sequence>MSNPPTSSQDTVKPSSQPLSETTTNPLSKDLTENNLLSVWEKIRALYEQRFKPSSSPRHDLHSSPVSDDGSTQQNSSDISSSTRSSETESKSTSGWRRVWAMYKEGAPYTMERYLSEQTLEMSFMSGMFVGGMLGIPETQRRAETHAVGQHFGSRGASMRRQADYIIMMSLKNGFIGGVKMITLVGSFVCLTTHLAVYRDHFSLLYFPLSAAVSSFLFGMPHGRLGIVSTFKLGMIPVGIVATLPVIYYRYHGLESIDAGYKHFKRSFEEELKKEEELNNRLRQIMRDEKLYLRSTAKRRLEEIKQEAKENGNPWKDELEYLDD</sequence>
<evidence type="ECO:0000256" key="6">
    <source>
        <dbReference type="ARBA" id="ARBA00040778"/>
    </source>
</evidence>
<keyword evidence="5 9" id="KW-0472">Membrane</keyword>
<feature type="region of interest" description="Disordered" evidence="8">
    <location>
        <begin position="1"/>
        <end position="33"/>
    </location>
</feature>
<comment type="similarity">
    <text evidence="2">Belongs to the Tim17/Tim22/Tim23 family.</text>
</comment>
<dbReference type="GO" id="GO:0016020">
    <property type="term" value="C:membrane"/>
    <property type="evidence" value="ECO:0007669"/>
    <property type="project" value="UniProtKB-SubCell"/>
</dbReference>
<evidence type="ECO:0000256" key="8">
    <source>
        <dbReference type="SAM" id="MobiDB-lite"/>
    </source>
</evidence>
<protein>
    <recommendedName>
        <fullName evidence="6">Complex I assembly factor TIMMDC1, mitochondrial</fullName>
    </recommendedName>
    <alternativeName>
        <fullName evidence="7">Translocase of inner mitochondrial membrane domain-containing protein 1</fullName>
    </alternativeName>
</protein>
<organism evidence="10 11">
    <name type="scientific">Ditylenchus destructor</name>
    <dbReference type="NCBI Taxonomy" id="166010"/>
    <lineage>
        <taxon>Eukaryota</taxon>
        <taxon>Metazoa</taxon>
        <taxon>Ecdysozoa</taxon>
        <taxon>Nematoda</taxon>
        <taxon>Chromadorea</taxon>
        <taxon>Rhabditida</taxon>
        <taxon>Tylenchina</taxon>
        <taxon>Tylenchomorpha</taxon>
        <taxon>Sphaerularioidea</taxon>
        <taxon>Anguinidae</taxon>
        <taxon>Anguininae</taxon>
        <taxon>Ditylenchus</taxon>
    </lineage>
</organism>
<feature type="transmembrane region" description="Helical" evidence="9">
    <location>
        <begin position="233"/>
        <end position="251"/>
    </location>
</feature>
<evidence type="ECO:0000313" key="10">
    <source>
        <dbReference type="EMBL" id="KAI1713947.1"/>
    </source>
</evidence>
<evidence type="ECO:0000256" key="9">
    <source>
        <dbReference type="SAM" id="Phobius"/>
    </source>
</evidence>
<evidence type="ECO:0000256" key="5">
    <source>
        <dbReference type="ARBA" id="ARBA00023136"/>
    </source>
</evidence>
<dbReference type="EMBL" id="JAKKPZ010000014">
    <property type="protein sequence ID" value="KAI1713947.1"/>
    <property type="molecule type" value="Genomic_DNA"/>
</dbReference>
<keyword evidence="4 9" id="KW-1133">Transmembrane helix</keyword>
<evidence type="ECO:0000256" key="4">
    <source>
        <dbReference type="ARBA" id="ARBA00022989"/>
    </source>
</evidence>
<evidence type="ECO:0000256" key="1">
    <source>
        <dbReference type="ARBA" id="ARBA00004141"/>
    </source>
</evidence>
<dbReference type="Proteomes" id="UP001201812">
    <property type="component" value="Unassembled WGS sequence"/>
</dbReference>
<feature type="compositionally biased region" description="Low complexity" evidence="8">
    <location>
        <begin position="71"/>
        <end position="85"/>
    </location>
</feature>
<keyword evidence="3 9" id="KW-0812">Transmembrane</keyword>
<dbReference type="GO" id="GO:0032981">
    <property type="term" value="P:mitochondrial respiratory chain complex I assembly"/>
    <property type="evidence" value="ECO:0007669"/>
    <property type="project" value="InterPro"/>
</dbReference>
<name>A0AAD4R739_9BILA</name>
<reference evidence="10" key="1">
    <citation type="submission" date="2022-01" db="EMBL/GenBank/DDBJ databases">
        <title>Genome Sequence Resource for Two Populations of Ditylenchus destructor, the Migratory Endoparasitic Phytonematode.</title>
        <authorList>
            <person name="Zhang H."/>
            <person name="Lin R."/>
            <person name="Xie B."/>
        </authorList>
    </citation>
    <scope>NUCLEOTIDE SEQUENCE</scope>
    <source>
        <strain evidence="10">BazhouSP</strain>
    </source>
</reference>
<keyword evidence="11" id="KW-1185">Reference proteome</keyword>
<evidence type="ECO:0000256" key="3">
    <source>
        <dbReference type="ARBA" id="ARBA00022692"/>
    </source>
</evidence>
<evidence type="ECO:0000256" key="2">
    <source>
        <dbReference type="ARBA" id="ARBA00008444"/>
    </source>
</evidence>
<proteinExistence type="inferred from homology"/>
<feature type="region of interest" description="Disordered" evidence="8">
    <location>
        <begin position="51"/>
        <end position="91"/>
    </location>
</feature>
<comment type="subcellular location">
    <subcellularLocation>
        <location evidence="1">Membrane</location>
        <topology evidence="1">Multi-pass membrane protein</topology>
    </subcellularLocation>
</comment>
<accession>A0AAD4R739</accession>
<gene>
    <name evidence="10" type="ORF">DdX_08831</name>
</gene>
<dbReference type="InterPro" id="IPR055299">
    <property type="entry name" value="TIMMDC1"/>
</dbReference>
<dbReference type="PANTHER" id="PTHR13002">
    <property type="entry name" value="C3ORF1 PROTEIN-RELATED"/>
    <property type="match status" value="1"/>
</dbReference>
<dbReference type="AlphaFoldDB" id="A0AAD4R739"/>
<comment type="caution">
    <text evidence="10">The sequence shown here is derived from an EMBL/GenBank/DDBJ whole genome shotgun (WGS) entry which is preliminary data.</text>
</comment>
<dbReference type="GO" id="GO:0005739">
    <property type="term" value="C:mitochondrion"/>
    <property type="evidence" value="ECO:0007669"/>
    <property type="project" value="TreeGrafter"/>
</dbReference>